<dbReference type="NCBIfam" id="TIGR00228">
    <property type="entry name" value="ruvC"/>
    <property type="match status" value="1"/>
</dbReference>
<keyword evidence="6 12" id="KW-0227">DNA damage</keyword>
<dbReference type="SUPFAM" id="SSF53098">
    <property type="entry name" value="Ribonuclease H-like"/>
    <property type="match status" value="1"/>
</dbReference>
<feature type="binding site" evidence="12">
    <location>
        <position position="90"/>
    </location>
    <ligand>
        <name>Mg(2+)</name>
        <dbReference type="ChEBI" id="CHEBI:18420"/>
        <label>1</label>
    </ligand>
</feature>
<dbReference type="CDD" id="cd16962">
    <property type="entry name" value="RuvC"/>
    <property type="match status" value="1"/>
</dbReference>
<evidence type="ECO:0000313" key="15">
    <source>
        <dbReference type="EMBL" id="MDH4573201.1"/>
    </source>
</evidence>
<dbReference type="InterPro" id="IPR036397">
    <property type="entry name" value="RNaseH_sf"/>
</dbReference>
<dbReference type="InterPro" id="IPR020563">
    <property type="entry name" value="X-over_junc_endoDNase_Mg_BS"/>
</dbReference>
<comment type="caution">
    <text evidence="15">The sequence shown here is derived from an EMBL/GenBank/DDBJ whole genome shotgun (WGS) entry which is preliminary data.</text>
</comment>
<feature type="active site" evidence="12">
    <location>
        <position position="148"/>
    </location>
</feature>
<keyword evidence="5 12" id="KW-0255">Endonuclease</keyword>
<evidence type="ECO:0000256" key="10">
    <source>
        <dbReference type="ARBA" id="ARBA00023172"/>
    </source>
</evidence>
<gene>
    <name evidence="12" type="primary">ruvC</name>
    <name evidence="15" type="ORF">CUR86_12615</name>
</gene>
<evidence type="ECO:0000256" key="3">
    <source>
        <dbReference type="ARBA" id="ARBA00022722"/>
    </source>
</evidence>
<feature type="binding site" evidence="12">
    <location>
        <position position="148"/>
    </location>
    <ligand>
        <name>Mg(2+)</name>
        <dbReference type="ChEBI" id="CHEBI:18420"/>
        <label>2</label>
    </ligand>
</feature>
<evidence type="ECO:0000313" key="16">
    <source>
        <dbReference type="Proteomes" id="UP001162135"/>
    </source>
</evidence>
<keyword evidence="9 12" id="KW-0238">DNA-binding</keyword>
<reference evidence="15" key="1">
    <citation type="journal article" date="2015" name="Antonie Van Leeuwenhoek">
        <title>Comparative 16S rRNA signatures and multilocus sequence analysis for the genus Salinicola and description of Salinicola acroporae sp. nov., isolated from coral Acropora digitifera.</title>
        <authorList>
            <person name="Lepcha R.T."/>
            <person name="Poddar A."/>
            <person name="Schumann P."/>
            <person name="Das S.K."/>
        </authorList>
    </citation>
    <scope>NUCLEOTIDE SEQUENCE</scope>
    <source>
        <strain evidence="15">S4-41</strain>
    </source>
</reference>
<evidence type="ECO:0000256" key="8">
    <source>
        <dbReference type="ARBA" id="ARBA00022842"/>
    </source>
</evidence>
<keyword evidence="4 12" id="KW-0479">Metal-binding</keyword>
<accession>A0ABT6I6J3</accession>
<dbReference type="InterPro" id="IPR012337">
    <property type="entry name" value="RNaseH-like_sf"/>
</dbReference>
<comment type="catalytic activity">
    <reaction evidence="12">
        <text>Endonucleolytic cleavage at a junction such as a reciprocal single-stranded crossover between two homologous DNA duplexes (Holliday junction).</text>
        <dbReference type="EC" id="3.1.21.10"/>
    </reaction>
</comment>
<evidence type="ECO:0000256" key="6">
    <source>
        <dbReference type="ARBA" id="ARBA00022763"/>
    </source>
</evidence>
<comment type="subcellular location">
    <subcellularLocation>
        <location evidence="12">Cytoplasm</location>
    </subcellularLocation>
</comment>
<feature type="binding site" evidence="12">
    <location>
        <position position="220"/>
    </location>
    <ligand>
        <name>Mg(2+)</name>
        <dbReference type="ChEBI" id="CHEBI:18420"/>
        <label>1</label>
    </ligand>
</feature>
<keyword evidence="11 12" id="KW-0234">DNA repair</keyword>
<evidence type="ECO:0000256" key="7">
    <source>
        <dbReference type="ARBA" id="ARBA00022801"/>
    </source>
</evidence>
<dbReference type="Proteomes" id="UP001162135">
    <property type="component" value="Unassembled WGS sequence"/>
</dbReference>
<dbReference type="PANTHER" id="PTHR30194">
    <property type="entry name" value="CROSSOVER JUNCTION ENDODEOXYRIBONUCLEASE RUVC"/>
    <property type="match status" value="1"/>
</dbReference>
<keyword evidence="2 12" id="KW-0963">Cytoplasm</keyword>
<evidence type="ECO:0000256" key="13">
    <source>
        <dbReference type="NCBIfam" id="TIGR00228"/>
    </source>
</evidence>
<keyword evidence="16" id="KW-1185">Reference proteome</keyword>
<evidence type="ECO:0000256" key="1">
    <source>
        <dbReference type="ARBA" id="ARBA00009518"/>
    </source>
</evidence>
<dbReference type="PANTHER" id="PTHR30194:SF3">
    <property type="entry name" value="CROSSOVER JUNCTION ENDODEOXYRIBONUCLEASE RUVC"/>
    <property type="match status" value="1"/>
</dbReference>
<reference evidence="15" key="2">
    <citation type="submission" date="2017-11" db="EMBL/GenBank/DDBJ databases">
        <authorList>
            <person name="Das S.K."/>
        </authorList>
    </citation>
    <scope>NUCLEOTIDE SEQUENCE</scope>
    <source>
        <strain evidence="15">S4-41</strain>
    </source>
</reference>
<keyword evidence="7 12" id="KW-0378">Hydrolase</keyword>
<keyword evidence="3 12" id="KW-0540">Nuclease</keyword>
<sequence length="262" mass="27422">MPLARSPTSSCAICIFGCARRRSRKAPASRRAGDDDAGAPGGRRLAFRGSARPANAGRPPSSIVTVGPSSGRPVGKAAKGGQRLILLGIDPGSRITGYGVIDVTAKPRYVASGCIRIQGDDLAQKLARIYAGISELIGEYRPAEFAIERVFMDKNADSALKLGQARGSAVVCAANHGLPVHEYAARQVKQAITGNGGADKAQIQHMVTALLSLDAPPPTDAADALAIALTHAYARQGLLAVAPKRRGKPSRGGRWRDFEPDL</sequence>
<evidence type="ECO:0000256" key="2">
    <source>
        <dbReference type="ARBA" id="ARBA00022490"/>
    </source>
</evidence>
<feature type="active site" evidence="12">
    <location>
        <position position="220"/>
    </location>
</feature>
<dbReference type="InterPro" id="IPR002176">
    <property type="entry name" value="X-over_junc_endoDNase_RuvC"/>
</dbReference>
<name>A0ABT6I6J3_9GAMM</name>
<dbReference type="HAMAP" id="MF_00034">
    <property type="entry name" value="RuvC"/>
    <property type="match status" value="1"/>
</dbReference>
<feature type="active site" evidence="12">
    <location>
        <position position="90"/>
    </location>
</feature>
<comment type="function">
    <text evidence="12">The RuvA-RuvB-RuvC complex processes Holliday junction (HJ) DNA during genetic recombination and DNA repair. Endonuclease that resolves HJ intermediates. Cleaves cruciform DNA by making single-stranded nicks across the HJ at symmetrical positions within the homologous arms, yielding a 5'-phosphate and a 3'-hydroxyl group; requires a central core of homology in the junction. The consensus cleavage sequence is 5'-(A/T)TT(C/G)-3'. Cleavage occurs on the 3'-side of the TT dinucleotide at the point of strand exchange. HJ branch migration catalyzed by RuvA-RuvB allows RuvC to scan DNA until it finds its consensus sequence, where it cleaves and resolves the cruciform DNA.</text>
</comment>
<keyword evidence="10 12" id="KW-0233">DNA recombination</keyword>
<dbReference type="Pfam" id="PF02075">
    <property type="entry name" value="RuvC"/>
    <property type="match status" value="1"/>
</dbReference>
<dbReference type="EC" id="3.1.21.10" evidence="12 13"/>
<dbReference type="Gene3D" id="3.30.420.10">
    <property type="entry name" value="Ribonuclease H-like superfamily/Ribonuclease H"/>
    <property type="match status" value="1"/>
</dbReference>
<dbReference type="PROSITE" id="PS01321">
    <property type="entry name" value="RUVC"/>
    <property type="match status" value="1"/>
</dbReference>
<evidence type="ECO:0000256" key="4">
    <source>
        <dbReference type="ARBA" id="ARBA00022723"/>
    </source>
</evidence>
<evidence type="ECO:0000256" key="9">
    <source>
        <dbReference type="ARBA" id="ARBA00023125"/>
    </source>
</evidence>
<evidence type="ECO:0000256" key="14">
    <source>
        <dbReference type="SAM" id="MobiDB-lite"/>
    </source>
</evidence>
<evidence type="ECO:0000256" key="12">
    <source>
        <dbReference type="HAMAP-Rule" id="MF_00034"/>
    </source>
</evidence>
<proteinExistence type="inferred from homology"/>
<feature type="region of interest" description="Disordered" evidence="14">
    <location>
        <begin position="25"/>
        <end position="77"/>
    </location>
</feature>
<comment type="subunit">
    <text evidence="12">Homodimer which binds Holliday junction (HJ) DNA. The HJ becomes 2-fold symmetrical on binding to RuvC with unstacked arms; it has a different conformation from HJ DNA in complex with RuvA. In the full resolvosome a probable DNA-RuvA(4)-RuvB(12)-RuvC(2) complex forms which resolves the HJ.</text>
</comment>
<comment type="similarity">
    <text evidence="1 12">Belongs to the RuvC family.</text>
</comment>
<keyword evidence="8 12" id="KW-0460">Magnesium</keyword>
<evidence type="ECO:0000256" key="5">
    <source>
        <dbReference type="ARBA" id="ARBA00022759"/>
    </source>
</evidence>
<protein>
    <recommendedName>
        <fullName evidence="12 13">Crossover junction endodeoxyribonuclease RuvC</fullName>
        <ecNumber evidence="12 13">3.1.21.10</ecNumber>
    </recommendedName>
    <alternativeName>
        <fullName evidence="12">Holliday junction nuclease RuvC</fullName>
    </alternativeName>
    <alternativeName>
        <fullName evidence="12">Holliday junction resolvase RuvC</fullName>
    </alternativeName>
</protein>
<comment type="cofactor">
    <cofactor evidence="12">
        <name>Mg(2+)</name>
        <dbReference type="ChEBI" id="CHEBI:18420"/>
    </cofactor>
    <text evidence="12">Binds 2 Mg(2+) ion per subunit.</text>
</comment>
<organism evidence="15 16">
    <name type="scientific">Salinicola acroporae</name>
    <dbReference type="NCBI Taxonomy" id="1541440"/>
    <lineage>
        <taxon>Bacteria</taxon>
        <taxon>Pseudomonadati</taxon>
        <taxon>Pseudomonadota</taxon>
        <taxon>Gammaproteobacteria</taxon>
        <taxon>Oceanospirillales</taxon>
        <taxon>Halomonadaceae</taxon>
        <taxon>Salinicola</taxon>
    </lineage>
</organism>
<evidence type="ECO:0000256" key="11">
    <source>
        <dbReference type="ARBA" id="ARBA00023204"/>
    </source>
</evidence>
<dbReference type="EMBL" id="PGFS01000001">
    <property type="protein sequence ID" value="MDH4573201.1"/>
    <property type="molecule type" value="Genomic_DNA"/>
</dbReference>
<dbReference type="PRINTS" id="PR00696">
    <property type="entry name" value="RSOLVASERUVC"/>
</dbReference>